<name>A0AAV4J713_9GAST</name>
<protein>
    <submittedName>
        <fullName evidence="1">Endonuclease-reverse transcriptase</fullName>
    </submittedName>
</protein>
<evidence type="ECO:0000313" key="2">
    <source>
        <dbReference type="Proteomes" id="UP000762676"/>
    </source>
</evidence>
<dbReference type="AlphaFoldDB" id="A0AAV4J713"/>
<accession>A0AAV4J713</accession>
<organism evidence="1 2">
    <name type="scientific">Elysia marginata</name>
    <dbReference type="NCBI Taxonomy" id="1093978"/>
    <lineage>
        <taxon>Eukaryota</taxon>
        <taxon>Metazoa</taxon>
        <taxon>Spiralia</taxon>
        <taxon>Lophotrochozoa</taxon>
        <taxon>Mollusca</taxon>
        <taxon>Gastropoda</taxon>
        <taxon>Heterobranchia</taxon>
        <taxon>Euthyneura</taxon>
        <taxon>Panpulmonata</taxon>
        <taxon>Sacoglossa</taxon>
        <taxon>Placobranchoidea</taxon>
        <taxon>Plakobranchidae</taxon>
        <taxon>Elysia</taxon>
    </lineage>
</organism>
<keyword evidence="1" id="KW-0540">Nuclease</keyword>
<dbReference type="GO" id="GO:0004519">
    <property type="term" value="F:endonuclease activity"/>
    <property type="evidence" value="ECO:0007669"/>
    <property type="project" value="UniProtKB-KW"/>
</dbReference>
<keyword evidence="1" id="KW-0378">Hydrolase</keyword>
<keyword evidence="1" id="KW-0255">Endonuclease</keyword>
<evidence type="ECO:0000313" key="1">
    <source>
        <dbReference type="EMBL" id="GFS16752.1"/>
    </source>
</evidence>
<keyword evidence="2" id="KW-1185">Reference proteome</keyword>
<proteinExistence type="predicted"/>
<sequence length="193" mass="23127">MHQKRLDVNKLKDPDVRKLFTIQLKNRLQALSEQENNSPQEMENINHLWNQVKTSYQDAGQLTLGHRSKKYKEWISQEAWKKIEERRDIKKKVLATKSERLKHQQQQAYREIDRDVKKMIRRDKQKRLEDMATLAKDAAYKGDHGTLYKITKQVCGRFRNSTEAPIRNKEGQLLTSEFEKEARWTEHFHEVLN</sequence>
<gene>
    <name evidence="1" type="ORF">ElyMa_001480400</name>
</gene>
<dbReference type="EMBL" id="BMAT01002921">
    <property type="protein sequence ID" value="GFS16752.1"/>
    <property type="molecule type" value="Genomic_DNA"/>
</dbReference>
<comment type="caution">
    <text evidence="1">The sequence shown here is derived from an EMBL/GenBank/DDBJ whole genome shotgun (WGS) entry which is preliminary data.</text>
</comment>
<reference evidence="1 2" key="1">
    <citation type="journal article" date="2021" name="Elife">
        <title>Chloroplast acquisition without the gene transfer in kleptoplastic sea slugs, Plakobranchus ocellatus.</title>
        <authorList>
            <person name="Maeda T."/>
            <person name="Takahashi S."/>
            <person name="Yoshida T."/>
            <person name="Shimamura S."/>
            <person name="Takaki Y."/>
            <person name="Nagai Y."/>
            <person name="Toyoda A."/>
            <person name="Suzuki Y."/>
            <person name="Arimoto A."/>
            <person name="Ishii H."/>
            <person name="Satoh N."/>
            <person name="Nishiyama T."/>
            <person name="Hasebe M."/>
            <person name="Maruyama T."/>
            <person name="Minagawa J."/>
            <person name="Obokata J."/>
            <person name="Shigenobu S."/>
        </authorList>
    </citation>
    <scope>NUCLEOTIDE SEQUENCE [LARGE SCALE GENOMIC DNA]</scope>
</reference>
<dbReference type="Proteomes" id="UP000762676">
    <property type="component" value="Unassembled WGS sequence"/>
</dbReference>